<reference evidence="3 6" key="2">
    <citation type="submission" date="2018-06" db="EMBL/GenBank/DDBJ databases">
        <authorList>
            <consortium name="Pathogen Informatics"/>
            <person name="Doyle S."/>
        </authorList>
    </citation>
    <scope>NUCLEOTIDE SEQUENCE [LARGE SCALE GENOMIC DNA]</scope>
    <source>
        <strain evidence="3 6">NCTC13379</strain>
    </source>
</reference>
<dbReference type="AlphaFoldDB" id="A0A4U3KPE2"/>
<evidence type="ECO:0000259" key="1">
    <source>
        <dbReference type="Pfam" id="PF11195"/>
    </source>
</evidence>
<evidence type="ECO:0000313" key="4">
    <source>
        <dbReference type="EMBL" id="TKK64048.1"/>
    </source>
</evidence>
<evidence type="ECO:0000313" key="3">
    <source>
        <dbReference type="EMBL" id="STP64220.1"/>
    </source>
</evidence>
<sequence>MKIDEAVSKAMKKGKYIYRESENDCSAHVNILPTNTYDCCLLLQENSNSVGKRWNPTANDLMASDWEIR</sequence>
<organism evidence="4 7">
    <name type="scientific">Enterococcus faecalis</name>
    <name type="common">Streptococcus faecalis</name>
    <dbReference type="NCBI Taxonomy" id="1351"/>
    <lineage>
        <taxon>Bacteria</taxon>
        <taxon>Bacillati</taxon>
        <taxon>Bacillota</taxon>
        <taxon>Bacilli</taxon>
        <taxon>Lactobacillales</taxon>
        <taxon>Enterococcaceae</taxon>
        <taxon>Enterococcus</taxon>
    </lineage>
</organism>
<dbReference type="EMBL" id="SIYF01000553">
    <property type="protein sequence ID" value="TKK64048.1"/>
    <property type="molecule type" value="Genomic_DNA"/>
</dbReference>
<feature type="domain" description="Thoeris anti-defense 2-like" evidence="1">
    <location>
        <begin position="1"/>
        <end position="68"/>
    </location>
</feature>
<evidence type="ECO:0000313" key="7">
    <source>
        <dbReference type="Proteomes" id="UP000305511"/>
    </source>
</evidence>
<evidence type="ECO:0000313" key="2">
    <source>
        <dbReference type="EMBL" id="PTN78780.1"/>
    </source>
</evidence>
<dbReference type="RefSeq" id="WP_002415277.1">
    <property type="nucleotide sequence ID" value="NZ_AP025270.1"/>
</dbReference>
<dbReference type="EMBL" id="UGIX01000001">
    <property type="protein sequence ID" value="STP64220.1"/>
    <property type="molecule type" value="Genomic_DNA"/>
</dbReference>
<dbReference type="Proteomes" id="UP000305511">
    <property type="component" value="Unassembled WGS sequence"/>
</dbReference>
<protein>
    <submittedName>
        <fullName evidence="4">DUF2829 domain-containing protein</fullName>
    </submittedName>
    <submittedName>
        <fullName evidence="3">Protein of uncharacterized function (DUF2829)</fullName>
    </submittedName>
</protein>
<dbReference type="EMBL" id="PZZH01000001">
    <property type="protein sequence ID" value="PTN78780.1"/>
    <property type="molecule type" value="Genomic_DNA"/>
</dbReference>
<dbReference type="Pfam" id="PF11195">
    <property type="entry name" value="Tad2-like"/>
    <property type="match status" value="1"/>
</dbReference>
<comment type="caution">
    <text evidence="4">The sequence shown here is derived from an EMBL/GenBank/DDBJ whole genome shotgun (WGS) entry which is preliminary data.</text>
</comment>
<dbReference type="InterPro" id="IPR021361">
    <property type="entry name" value="Tad2-like_dom"/>
</dbReference>
<reference evidence="4 7" key="3">
    <citation type="submission" date="2019-02" db="EMBL/GenBank/DDBJ databases">
        <title>Bacteria dissemination in different level of health care in South Africa: the effectiveness of infections prevention and control.</title>
        <authorList>
            <person name="Shobo C."/>
            <person name="Amoako D.G."/>
            <person name="Allam M."/>
            <person name="Ismail A."/>
            <person name="Bester L.A."/>
            <person name="Essack S.Y."/>
        </authorList>
    </citation>
    <scope>NUCLEOTIDE SEQUENCE [LARGE SCALE GENOMIC DNA]</scope>
    <source>
        <strain evidence="4 7">2SIL2</strain>
    </source>
</reference>
<evidence type="ECO:0000313" key="6">
    <source>
        <dbReference type="Proteomes" id="UP000254396"/>
    </source>
</evidence>
<proteinExistence type="predicted"/>
<dbReference type="Proteomes" id="UP000254396">
    <property type="component" value="Unassembled WGS sequence"/>
</dbReference>
<gene>
    <name evidence="2" type="ORF">DAI13_13810</name>
    <name evidence="4" type="ORF">EY666_17170</name>
    <name evidence="3" type="ORF">NCTC13379_01039</name>
</gene>
<reference evidence="2 5" key="1">
    <citation type="submission" date="2018-04" db="EMBL/GenBank/DDBJ databases">
        <authorList>
            <person name="Van Tyne D."/>
        </authorList>
    </citation>
    <scope>NUCLEOTIDE SEQUENCE [LARGE SCALE GENOMIC DNA]</scope>
    <source>
        <strain evidence="2 5">B2535</strain>
    </source>
</reference>
<name>A0A4U3KPE2_ENTFL</name>
<evidence type="ECO:0000313" key="5">
    <source>
        <dbReference type="Proteomes" id="UP000244140"/>
    </source>
</evidence>
<accession>A0A4U3KPE2</accession>
<dbReference type="Proteomes" id="UP000244140">
    <property type="component" value="Unassembled WGS sequence"/>
</dbReference>